<reference evidence="7 8" key="1">
    <citation type="submission" date="2017-02" db="EMBL/GenBank/DDBJ databases">
        <authorList>
            <person name="Peterson S.W."/>
        </authorList>
    </citation>
    <scope>NUCLEOTIDE SEQUENCE [LARGE SCALE GENOMIC DNA]</scope>
    <source>
        <strain evidence="7 8">2B3F</strain>
    </source>
</reference>
<feature type="transmembrane region" description="Helical" evidence="5">
    <location>
        <begin position="425"/>
        <end position="441"/>
    </location>
</feature>
<organism evidence="7 8">
    <name type="scientific">Micrococcus lylae</name>
    <dbReference type="NCBI Taxonomy" id="1273"/>
    <lineage>
        <taxon>Bacteria</taxon>
        <taxon>Bacillati</taxon>
        <taxon>Actinomycetota</taxon>
        <taxon>Actinomycetes</taxon>
        <taxon>Micrococcales</taxon>
        <taxon>Micrococcaceae</taxon>
        <taxon>Micrococcus</taxon>
    </lineage>
</organism>
<dbReference type="PANTHER" id="PTHR42718:SF39">
    <property type="entry name" value="ACTINORHODIN TRANSPORTER-RELATED"/>
    <property type="match status" value="1"/>
</dbReference>
<proteinExistence type="predicted"/>
<feature type="transmembrane region" description="Helical" evidence="5">
    <location>
        <begin position="241"/>
        <end position="257"/>
    </location>
</feature>
<dbReference type="AlphaFoldDB" id="A0A1R4JSA2"/>
<dbReference type="PROSITE" id="PS50850">
    <property type="entry name" value="MFS"/>
    <property type="match status" value="1"/>
</dbReference>
<dbReference type="RefSeq" id="WP_245829972.1">
    <property type="nucleotide sequence ID" value="NZ_FUKP01000067.1"/>
</dbReference>
<evidence type="ECO:0000256" key="3">
    <source>
        <dbReference type="ARBA" id="ARBA00022989"/>
    </source>
</evidence>
<keyword evidence="2 5" id="KW-0812">Transmembrane</keyword>
<feature type="transmembrane region" description="Helical" evidence="5">
    <location>
        <begin position="115"/>
        <end position="132"/>
    </location>
</feature>
<evidence type="ECO:0000256" key="4">
    <source>
        <dbReference type="ARBA" id="ARBA00023136"/>
    </source>
</evidence>
<feature type="transmembrane region" description="Helical" evidence="5">
    <location>
        <begin position="291"/>
        <end position="309"/>
    </location>
</feature>
<feature type="transmembrane region" description="Helical" evidence="5">
    <location>
        <begin position="20"/>
        <end position="44"/>
    </location>
</feature>
<feature type="transmembrane region" description="Helical" evidence="5">
    <location>
        <begin position="376"/>
        <end position="395"/>
    </location>
</feature>
<dbReference type="Pfam" id="PF07690">
    <property type="entry name" value="MFS_1"/>
    <property type="match status" value="1"/>
</dbReference>
<feature type="transmembrane region" description="Helical" evidence="5">
    <location>
        <begin position="219"/>
        <end position="235"/>
    </location>
</feature>
<gene>
    <name evidence="7" type="ORF">FM125_10190</name>
</gene>
<dbReference type="GO" id="GO:0005886">
    <property type="term" value="C:plasma membrane"/>
    <property type="evidence" value="ECO:0007669"/>
    <property type="project" value="UniProtKB-SubCell"/>
</dbReference>
<feature type="transmembrane region" description="Helical" evidence="5">
    <location>
        <begin position="56"/>
        <end position="74"/>
    </location>
</feature>
<dbReference type="PANTHER" id="PTHR42718">
    <property type="entry name" value="MAJOR FACILITATOR SUPERFAMILY MULTIDRUG TRANSPORTER MFSC"/>
    <property type="match status" value="1"/>
</dbReference>
<evidence type="ECO:0000256" key="5">
    <source>
        <dbReference type="SAM" id="Phobius"/>
    </source>
</evidence>
<feature type="transmembrane region" description="Helical" evidence="5">
    <location>
        <begin position="176"/>
        <end position="198"/>
    </location>
</feature>
<dbReference type="InterPro" id="IPR020846">
    <property type="entry name" value="MFS_dom"/>
</dbReference>
<evidence type="ECO:0000256" key="1">
    <source>
        <dbReference type="ARBA" id="ARBA00004651"/>
    </source>
</evidence>
<sequence>MTETTPEATSTRFSPEQTRILLVLLMPLFLALMSVSVVNVAVPAIERGLGATAADLQWVLSGYTLTYGVVLVAAGRAGDLWGRKPLFLAGILVYVIGSLLSGFAANALMLNASRLLMGCGAGLFNPQIIGVIQSSFTGRARGRAYGFFGTVIGLGVAVGPPAGGALLGVAGDDWGWRWLFLMNVPLGLAALVMGLLWLHPPTQTSADLVPRGLKYLDPVGMTLLAAATVCLMLPFILTDALWLLAVAAVLVIAWWAWEVRVRRTAVQTGVYPMVDPALFRRPSFSLGTLQVTVYMAAMPAAFAVVAMFAQDGLGLSPFLAGVSTLGSALMVVSLSAWIGARVDRFGPWFVFAGGVLAVVSALLLILAFARVTDGSWPFWTVALILLPQGVSQALIMTSTQVLMMDDVAPREAGAAGGVSQTIQRIGTSTGIAAVTGVYFVTAAGMRDASAREASGAAAVDALWVVLACWCVVLAVGAADLARRGVQRQR</sequence>
<dbReference type="InterPro" id="IPR011701">
    <property type="entry name" value="MFS"/>
</dbReference>
<evidence type="ECO:0000313" key="8">
    <source>
        <dbReference type="Proteomes" id="UP000196230"/>
    </source>
</evidence>
<accession>A0A1R4JSA2</accession>
<evidence type="ECO:0000256" key="2">
    <source>
        <dbReference type="ARBA" id="ARBA00022692"/>
    </source>
</evidence>
<keyword evidence="3 5" id="KW-1133">Transmembrane helix</keyword>
<dbReference type="Gene3D" id="1.20.1720.10">
    <property type="entry name" value="Multidrug resistance protein D"/>
    <property type="match status" value="1"/>
</dbReference>
<comment type="subcellular location">
    <subcellularLocation>
        <location evidence="1">Cell membrane</location>
        <topology evidence="1">Multi-pass membrane protein</topology>
    </subcellularLocation>
</comment>
<keyword evidence="4 5" id="KW-0472">Membrane</keyword>
<dbReference type="GO" id="GO:0022857">
    <property type="term" value="F:transmembrane transporter activity"/>
    <property type="evidence" value="ECO:0007669"/>
    <property type="project" value="InterPro"/>
</dbReference>
<dbReference type="PRINTS" id="PR01036">
    <property type="entry name" value="TCRTETB"/>
</dbReference>
<dbReference type="InterPro" id="IPR036259">
    <property type="entry name" value="MFS_trans_sf"/>
</dbReference>
<dbReference type="Gene3D" id="1.20.1250.20">
    <property type="entry name" value="MFS general substrate transporter like domains"/>
    <property type="match status" value="1"/>
</dbReference>
<dbReference type="EMBL" id="FUKP01000067">
    <property type="protein sequence ID" value="SJN34675.1"/>
    <property type="molecule type" value="Genomic_DNA"/>
</dbReference>
<dbReference type="SUPFAM" id="SSF103473">
    <property type="entry name" value="MFS general substrate transporter"/>
    <property type="match status" value="1"/>
</dbReference>
<name>A0A1R4JSA2_9MICC</name>
<dbReference type="Proteomes" id="UP000196230">
    <property type="component" value="Unassembled WGS sequence"/>
</dbReference>
<evidence type="ECO:0000313" key="7">
    <source>
        <dbReference type="EMBL" id="SJN34675.1"/>
    </source>
</evidence>
<evidence type="ECO:0000259" key="6">
    <source>
        <dbReference type="PROSITE" id="PS50850"/>
    </source>
</evidence>
<feature type="transmembrane region" description="Helical" evidence="5">
    <location>
        <begin position="461"/>
        <end position="481"/>
    </location>
</feature>
<feature type="transmembrane region" description="Helical" evidence="5">
    <location>
        <begin position="144"/>
        <end position="170"/>
    </location>
</feature>
<protein>
    <submittedName>
        <fullName evidence="7">Putative transmembrane efflux protein</fullName>
    </submittedName>
</protein>
<feature type="transmembrane region" description="Helical" evidence="5">
    <location>
        <begin position="86"/>
        <end position="109"/>
    </location>
</feature>
<feature type="transmembrane region" description="Helical" evidence="5">
    <location>
        <begin position="315"/>
        <end position="337"/>
    </location>
</feature>
<dbReference type="CDD" id="cd17321">
    <property type="entry name" value="MFS_MMR_MDR_like"/>
    <property type="match status" value="1"/>
</dbReference>
<feature type="transmembrane region" description="Helical" evidence="5">
    <location>
        <begin position="349"/>
        <end position="370"/>
    </location>
</feature>
<feature type="domain" description="Major facilitator superfamily (MFS) profile" evidence="6">
    <location>
        <begin position="20"/>
        <end position="479"/>
    </location>
</feature>